<keyword evidence="2" id="KW-1185">Reference proteome</keyword>
<gene>
    <name evidence="1" type="ORF">TNIN_290441</name>
</gene>
<dbReference type="Proteomes" id="UP000886998">
    <property type="component" value="Unassembled WGS sequence"/>
</dbReference>
<evidence type="ECO:0000313" key="1">
    <source>
        <dbReference type="EMBL" id="GFY41880.1"/>
    </source>
</evidence>
<dbReference type="OrthoDB" id="10564723at2759"/>
<sequence length="98" mass="10680">MQPRSCPLFLQQLIRDGEGAVQGVGEGSKAKGLLVSGTHVLSAVLAPADGVLHLLLALDLIPLSQKLLNPRYSKLCRRKFRVDTFPLSVKRSDKGLFK</sequence>
<dbReference type="EMBL" id="BMAV01002733">
    <property type="protein sequence ID" value="GFY41880.1"/>
    <property type="molecule type" value="Genomic_DNA"/>
</dbReference>
<proteinExistence type="predicted"/>
<accession>A0A8X7BS89</accession>
<name>A0A8X7BS89_9ARAC</name>
<comment type="caution">
    <text evidence="1">The sequence shown here is derived from an EMBL/GenBank/DDBJ whole genome shotgun (WGS) entry which is preliminary data.</text>
</comment>
<dbReference type="AlphaFoldDB" id="A0A8X7BS89"/>
<protein>
    <submittedName>
        <fullName evidence="1">Uncharacterized protein</fullName>
    </submittedName>
</protein>
<organism evidence="1 2">
    <name type="scientific">Trichonephila inaurata madagascariensis</name>
    <dbReference type="NCBI Taxonomy" id="2747483"/>
    <lineage>
        <taxon>Eukaryota</taxon>
        <taxon>Metazoa</taxon>
        <taxon>Ecdysozoa</taxon>
        <taxon>Arthropoda</taxon>
        <taxon>Chelicerata</taxon>
        <taxon>Arachnida</taxon>
        <taxon>Araneae</taxon>
        <taxon>Araneomorphae</taxon>
        <taxon>Entelegynae</taxon>
        <taxon>Araneoidea</taxon>
        <taxon>Nephilidae</taxon>
        <taxon>Trichonephila</taxon>
        <taxon>Trichonephila inaurata</taxon>
    </lineage>
</organism>
<reference evidence="1" key="1">
    <citation type="submission" date="2020-08" db="EMBL/GenBank/DDBJ databases">
        <title>Multicomponent nature underlies the extraordinary mechanical properties of spider dragline silk.</title>
        <authorList>
            <person name="Kono N."/>
            <person name="Nakamura H."/>
            <person name="Mori M."/>
            <person name="Yoshida Y."/>
            <person name="Ohtoshi R."/>
            <person name="Malay A.D."/>
            <person name="Moran D.A.P."/>
            <person name="Tomita M."/>
            <person name="Numata K."/>
            <person name="Arakawa K."/>
        </authorList>
    </citation>
    <scope>NUCLEOTIDE SEQUENCE</scope>
</reference>
<evidence type="ECO:0000313" key="2">
    <source>
        <dbReference type="Proteomes" id="UP000886998"/>
    </source>
</evidence>